<keyword evidence="2" id="KW-0396">Initiation factor</keyword>
<feature type="repeat" description="WD" evidence="8">
    <location>
        <begin position="148"/>
        <end position="189"/>
    </location>
</feature>
<dbReference type="AlphaFoldDB" id="A0A2Z6NMH3"/>
<evidence type="ECO:0000313" key="10">
    <source>
        <dbReference type="Proteomes" id="UP000242715"/>
    </source>
</evidence>
<evidence type="ECO:0000256" key="7">
    <source>
        <dbReference type="ARBA" id="ARBA00040390"/>
    </source>
</evidence>
<dbReference type="Gene3D" id="2.130.10.10">
    <property type="entry name" value="YVTN repeat-like/Quinoprotein amine dehydrogenase"/>
    <property type="match status" value="2"/>
</dbReference>
<dbReference type="SMART" id="SM00320">
    <property type="entry name" value="WD40"/>
    <property type="match status" value="4"/>
</dbReference>
<organism evidence="9 10">
    <name type="scientific">Trifolium subterraneum</name>
    <name type="common">Subterranean clover</name>
    <dbReference type="NCBI Taxonomy" id="3900"/>
    <lineage>
        <taxon>Eukaryota</taxon>
        <taxon>Viridiplantae</taxon>
        <taxon>Streptophyta</taxon>
        <taxon>Embryophyta</taxon>
        <taxon>Tracheophyta</taxon>
        <taxon>Spermatophyta</taxon>
        <taxon>Magnoliopsida</taxon>
        <taxon>eudicotyledons</taxon>
        <taxon>Gunneridae</taxon>
        <taxon>Pentapetalae</taxon>
        <taxon>rosids</taxon>
        <taxon>fabids</taxon>
        <taxon>Fabales</taxon>
        <taxon>Fabaceae</taxon>
        <taxon>Papilionoideae</taxon>
        <taxon>50 kb inversion clade</taxon>
        <taxon>NPAAA clade</taxon>
        <taxon>Hologalegina</taxon>
        <taxon>IRL clade</taxon>
        <taxon>Trifolieae</taxon>
        <taxon>Trifolium</taxon>
    </lineage>
</organism>
<evidence type="ECO:0000256" key="2">
    <source>
        <dbReference type="ARBA" id="ARBA00022540"/>
    </source>
</evidence>
<proteinExistence type="inferred from homology"/>
<dbReference type="InterPro" id="IPR015943">
    <property type="entry name" value="WD40/YVTN_repeat-like_dom_sf"/>
</dbReference>
<dbReference type="InterPro" id="IPR027525">
    <property type="entry name" value="eIF3i"/>
</dbReference>
<dbReference type="InterPro" id="IPR001680">
    <property type="entry name" value="WD40_rpt"/>
</dbReference>
<accession>A0A2Z6NMH3</accession>
<evidence type="ECO:0000256" key="5">
    <source>
        <dbReference type="ARBA" id="ARBA00022917"/>
    </source>
</evidence>
<dbReference type="GO" id="GO:0003743">
    <property type="term" value="F:translation initiation factor activity"/>
    <property type="evidence" value="ECO:0007669"/>
    <property type="project" value="UniProtKB-KW"/>
</dbReference>
<evidence type="ECO:0000256" key="4">
    <source>
        <dbReference type="ARBA" id="ARBA00022737"/>
    </source>
</evidence>
<dbReference type="EMBL" id="DF973506">
    <property type="protein sequence ID" value="GAU32849.1"/>
    <property type="molecule type" value="Genomic_DNA"/>
</dbReference>
<evidence type="ECO:0000256" key="6">
    <source>
        <dbReference type="ARBA" id="ARBA00038394"/>
    </source>
</evidence>
<evidence type="ECO:0000256" key="1">
    <source>
        <dbReference type="ARBA" id="ARBA00022490"/>
    </source>
</evidence>
<dbReference type="GO" id="GO:0003723">
    <property type="term" value="F:RNA binding"/>
    <property type="evidence" value="ECO:0007669"/>
    <property type="project" value="TreeGrafter"/>
</dbReference>
<dbReference type="PROSITE" id="PS50082">
    <property type="entry name" value="WD_REPEATS_2"/>
    <property type="match status" value="2"/>
</dbReference>
<dbReference type="PROSITE" id="PS00678">
    <property type="entry name" value="WD_REPEATS_1"/>
    <property type="match status" value="1"/>
</dbReference>
<dbReference type="Proteomes" id="UP000242715">
    <property type="component" value="Unassembled WGS sequence"/>
</dbReference>
<comment type="similarity">
    <text evidence="6">Belongs to the WD repeat STRAP family.</text>
</comment>
<evidence type="ECO:0000256" key="8">
    <source>
        <dbReference type="PROSITE-ProRule" id="PRU00221"/>
    </source>
</evidence>
<name>A0A2Z6NMH3_TRISU</name>
<sequence>QDLRINHEAYSDERPLTFLKYNRDGDLLFSCAKDHNPTVWFADNGERLGTYRGHNGAVWCCDVTSDKLAVITTDPFMERSSAIHVKGIAKDPADQTEESLLVIKGPQGRINRAIWGPLNETIISGGEDSVIRIWDSETGKLVKETDEESGHKKSITSLVKSADGSHFLTGSLDKSAKLWDSRTLTLVKTYVTESPVNAVAMSPLLHHVVLGGGQEASAVTTTDHRAGKFEAKFYHKIIQEEIGGVKGHFGPINALAFNPDGKRYIHGFSALTSFCVA</sequence>
<keyword evidence="5" id="KW-0648">Protein biosynthesis</keyword>
<dbReference type="GO" id="GO:0002183">
    <property type="term" value="P:cytoplasmic translational initiation"/>
    <property type="evidence" value="ECO:0007669"/>
    <property type="project" value="TreeGrafter"/>
</dbReference>
<dbReference type="OrthoDB" id="24966at2759"/>
<dbReference type="GO" id="GO:0071541">
    <property type="term" value="C:eukaryotic translation initiation factor 3 complex, eIF3m"/>
    <property type="evidence" value="ECO:0007669"/>
    <property type="project" value="TreeGrafter"/>
</dbReference>
<protein>
    <recommendedName>
        <fullName evidence="7">Serine-threonine kinase receptor-associated protein</fullName>
    </recommendedName>
</protein>
<evidence type="ECO:0000256" key="3">
    <source>
        <dbReference type="ARBA" id="ARBA00022574"/>
    </source>
</evidence>
<dbReference type="PROSITE" id="PS50294">
    <property type="entry name" value="WD_REPEATS_REGION"/>
    <property type="match status" value="2"/>
</dbReference>
<dbReference type="PANTHER" id="PTHR19877:SF1">
    <property type="entry name" value="EUKARYOTIC TRANSLATION INITIATION FACTOR 3 SUBUNIT I"/>
    <property type="match status" value="1"/>
</dbReference>
<keyword evidence="3 8" id="KW-0853">WD repeat</keyword>
<dbReference type="Pfam" id="PF24805">
    <property type="entry name" value="EIF3I"/>
    <property type="match status" value="1"/>
</dbReference>
<evidence type="ECO:0000313" key="9">
    <source>
        <dbReference type="EMBL" id="GAU32849.1"/>
    </source>
</evidence>
<dbReference type="SUPFAM" id="SSF50978">
    <property type="entry name" value="WD40 repeat-like"/>
    <property type="match status" value="1"/>
</dbReference>
<keyword evidence="10" id="KW-1185">Reference proteome</keyword>
<gene>
    <name evidence="9" type="ORF">TSUD_209170</name>
</gene>
<dbReference type="InterPro" id="IPR019775">
    <property type="entry name" value="WD40_repeat_CS"/>
</dbReference>
<keyword evidence="1" id="KW-0963">Cytoplasm</keyword>
<reference evidence="10" key="1">
    <citation type="journal article" date="2017" name="Front. Plant Sci.">
        <title>Climate Clever Clovers: New Paradigm to Reduce the Environmental Footprint of Ruminants by Breeding Low Methanogenic Forages Utilizing Haplotype Variation.</title>
        <authorList>
            <person name="Kaur P."/>
            <person name="Appels R."/>
            <person name="Bayer P.E."/>
            <person name="Keeble-Gagnere G."/>
            <person name="Wang J."/>
            <person name="Hirakawa H."/>
            <person name="Shirasawa K."/>
            <person name="Vercoe P."/>
            <person name="Stefanova K."/>
            <person name="Durmic Z."/>
            <person name="Nichols P."/>
            <person name="Revell C."/>
            <person name="Isobe S.N."/>
            <person name="Edwards D."/>
            <person name="Erskine W."/>
        </authorList>
    </citation>
    <scope>NUCLEOTIDE SEQUENCE [LARGE SCALE GENOMIC DNA]</scope>
    <source>
        <strain evidence="10">cv. Daliak</strain>
    </source>
</reference>
<dbReference type="PANTHER" id="PTHR19877">
    <property type="entry name" value="EUKARYOTIC TRANSLATION INITIATION FACTOR 3 SUBUNIT I"/>
    <property type="match status" value="1"/>
</dbReference>
<feature type="repeat" description="WD" evidence="8">
    <location>
        <begin position="103"/>
        <end position="144"/>
    </location>
</feature>
<dbReference type="InterPro" id="IPR036322">
    <property type="entry name" value="WD40_repeat_dom_sf"/>
</dbReference>
<feature type="non-terminal residue" evidence="9">
    <location>
        <position position="1"/>
    </location>
</feature>
<keyword evidence="4" id="KW-0677">Repeat</keyword>